<feature type="domain" description="Anthranilate synthase component I N-terminal" evidence="1">
    <location>
        <begin position="98"/>
        <end position="251"/>
    </location>
</feature>
<dbReference type="InterPro" id="IPR005801">
    <property type="entry name" value="ADC_synthase"/>
</dbReference>
<organism evidence="2">
    <name type="scientific">Zea mays</name>
    <name type="common">Maize</name>
    <dbReference type="NCBI Taxonomy" id="4577"/>
    <lineage>
        <taxon>Eukaryota</taxon>
        <taxon>Viridiplantae</taxon>
        <taxon>Streptophyta</taxon>
        <taxon>Embryophyta</taxon>
        <taxon>Tracheophyta</taxon>
        <taxon>Spermatophyta</taxon>
        <taxon>Magnoliopsida</taxon>
        <taxon>Liliopsida</taxon>
        <taxon>Poales</taxon>
        <taxon>Poaceae</taxon>
        <taxon>PACMAD clade</taxon>
        <taxon>Panicoideae</taxon>
        <taxon>Andropogonodae</taxon>
        <taxon>Andropogoneae</taxon>
        <taxon>Tripsacinae</taxon>
        <taxon>Zea</taxon>
    </lineage>
</organism>
<proteinExistence type="predicted"/>
<evidence type="ECO:0000259" key="1">
    <source>
        <dbReference type="Pfam" id="PF04715"/>
    </source>
</evidence>
<evidence type="ECO:0000313" key="2">
    <source>
        <dbReference type="EMBL" id="ONL96290.1"/>
    </source>
</evidence>
<dbReference type="PANTHER" id="PTHR11236">
    <property type="entry name" value="AMINOBENZOATE/ANTHRANILATE SYNTHASE"/>
    <property type="match status" value="1"/>
</dbReference>
<reference evidence="2" key="1">
    <citation type="submission" date="2015-12" db="EMBL/GenBank/DDBJ databases">
        <title>Update maize B73 reference genome by single molecule sequencing technologies.</title>
        <authorList>
            <consortium name="Maize Genome Sequencing Project"/>
            <person name="Ware D."/>
        </authorList>
    </citation>
    <scope>NUCLEOTIDE SEQUENCE [LARGE SCALE GENOMIC DNA]</scope>
    <source>
        <tissue evidence="2">Seedling</tissue>
    </source>
</reference>
<dbReference type="EMBL" id="CM007647">
    <property type="protein sequence ID" value="ONL96290.1"/>
    <property type="molecule type" value="Genomic_DNA"/>
</dbReference>
<sequence>MESLAATSVFAPSRVAVPAARALVRAGTVVPTRRTSSRSGTSGVKCSAAVTPQASPVISRSAAAAKAAEEDKRRFFEAAARGSGKGNLVPMWECIVSDHLTPVLAYRCLVPEDNVDAPSFLFESVEQGPQGTTNVGRYSMVGAHPVMEIVAKDHKVTIMDHEKSQVTEQVVDDPMQIPRTMMEGWHPQQIDELPESFSGGWVGFFSYDTVRYVEKKKLPFSSAPQDDRNLPDVHLGLYDDVLVFDNVEKVLFKNFCSRS</sequence>
<name>A0A1D6JX56_MAIZE</name>
<dbReference type="InterPro" id="IPR006805">
    <property type="entry name" value="Anth_synth_I_N"/>
</dbReference>
<dbReference type="PANTHER" id="PTHR11236:SF32">
    <property type="entry name" value="ANTHRANILATE SYNTHASE ALPHA SUBUNIT 2, CHLOROPLASTIC"/>
    <property type="match status" value="1"/>
</dbReference>
<accession>A0A1D6JX56</accession>
<dbReference type="Pfam" id="PF04715">
    <property type="entry name" value="Anth_synt_I_N"/>
    <property type="match status" value="1"/>
</dbReference>
<gene>
    <name evidence="2" type="ORF">ZEAMMB73_Zm00001d028536</name>
</gene>
<dbReference type="ExpressionAtlas" id="A0A1D6JX56">
    <property type="expression patterns" value="baseline and differential"/>
</dbReference>
<dbReference type="InterPro" id="IPR019999">
    <property type="entry name" value="Anth_synth_I-like"/>
</dbReference>
<dbReference type="Gene3D" id="3.60.120.10">
    <property type="entry name" value="Anthranilate synthase"/>
    <property type="match status" value="1"/>
</dbReference>
<dbReference type="SUPFAM" id="SSF56322">
    <property type="entry name" value="ADC synthase"/>
    <property type="match status" value="1"/>
</dbReference>
<protein>
    <submittedName>
        <fullName evidence="2">Anthranilate synthase alpha subunit 2 chloroplastic</fullName>
    </submittedName>
</protein>
<dbReference type="AlphaFoldDB" id="A0A1D6JX56"/>